<gene>
    <name evidence="2" type="ORF">STAS_06663</name>
</gene>
<feature type="compositionally biased region" description="Basic and acidic residues" evidence="1">
    <location>
        <begin position="77"/>
        <end position="92"/>
    </location>
</feature>
<reference evidence="3" key="1">
    <citation type="journal article" date="2019" name="Curr. Biol.">
        <title>Genome Sequence of Striga asiatica Provides Insight into the Evolution of Plant Parasitism.</title>
        <authorList>
            <person name="Yoshida S."/>
            <person name="Kim S."/>
            <person name="Wafula E.K."/>
            <person name="Tanskanen J."/>
            <person name="Kim Y.M."/>
            <person name="Honaas L."/>
            <person name="Yang Z."/>
            <person name="Spallek T."/>
            <person name="Conn C.E."/>
            <person name="Ichihashi Y."/>
            <person name="Cheong K."/>
            <person name="Cui S."/>
            <person name="Der J.P."/>
            <person name="Gundlach H."/>
            <person name="Jiao Y."/>
            <person name="Hori C."/>
            <person name="Ishida J.K."/>
            <person name="Kasahara H."/>
            <person name="Kiba T."/>
            <person name="Kim M.S."/>
            <person name="Koo N."/>
            <person name="Laohavisit A."/>
            <person name="Lee Y.H."/>
            <person name="Lumba S."/>
            <person name="McCourt P."/>
            <person name="Mortimer J.C."/>
            <person name="Mutuku J.M."/>
            <person name="Nomura T."/>
            <person name="Sasaki-Sekimoto Y."/>
            <person name="Seto Y."/>
            <person name="Wang Y."/>
            <person name="Wakatake T."/>
            <person name="Sakakibara H."/>
            <person name="Demura T."/>
            <person name="Yamaguchi S."/>
            <person name="Yoneyama K."/>
            <person name="Manabe R.I."/>
            <person name="Nelson D.C."/>
            <person name="Schulman A.H."/>
            <person name="Timko M.P."/>
            <person name="dePamphilis C.W."/>
            <person name="Choi D."/>
            <person name="Shirasu K."/>
        </authorList>
    </citation>
    <scope>NUCLEOTIDE SEQUENCE [LARGE SCALE GENOMIC DNA]</scope>
    <source>
        <strain evidence="3">cv. UVA1</strain>
    </source>
</reference>
<dbReference type="EMBL" id="BKCP01004383">
    <property type="protein sequence ID" value="GER30704.1"/>
    <property type="molecule type" value="Genomic_DNA"/>
</dbReference>
<dbReference type="Proteomes" id="UP000325081">
    <property type="component" value="Unassembled WGS sequence"/>
</dbReference>
<comment type="caution">
    <text evidence="2">The sequence shown here is derived from an EMBL/GenBank/DDBJ whole genome shotgun (WGS) entry which is preliminary data.</text>
</comment>
<evidence type="ECO:0000313" key="2">
    <source>
        <dbReference type="EMBL" id="GER30704.1"/>
    </source>
</evidence>
<feature type="region of interest" description="Disordered" evidence="1">
    <location>
        <begin position="1"/>
        <end position="101"/>
    </location>
</feature>
<name>A0A5A7PDJ9_STRAF</name>
<keyword evidence="3" id="KW-1185">Reference proteome</keyword>
<sequence length="101" mass="11060">MAIGNRENPGGGNQRLTEKLANGAETGPRLRTHPEEESRHSVPIATRAAFTAGNRTSVERSQINLKSARPPTEEGDPSNREFDNHSSKHSHSDLALNRLSH</sequence>
<protein>
    <submittedName>
        <fullName evidence="2">Multidrug resistance-associated protein 4</fullName>
    </submittedName>
</protein>
<organism evidence="2 3">
    <name type="scientific">Striga asiatica</name>
    <name type="common">Asiatic witchweed</name>
    <name type="synonym">Buchnera asiatica</name>
    <dbReference type="NCBI Taxonomy" id="4170"/>
    <lineage>
        <taxon>Eukaryota</taxon>
        <taxon>Viridiplantae</taxon>
        <taxon>Streptophyta</taxon>
        <taxon>Embryophyta</taxon>
        <taxon>Tracheophyta</taxon>
        <taxon>Spermatophyta</taxon>
        <taxon>Magnoliopsida</taxon>
        <taxon>eudicotyledons</taxon>
        <taxon>Gunneridae</taxon>
        <taxon>Pentapetalae</taxon>
        <taxon>asterids</taxon>
        <taxon>lamiids</taxon>
        <taxon>Lamiales</taxon>
        <taxon>Orobanchaceae</taxon>
        <taxon>Buchnereae</taxon>
        <taxon>Striga</taxon>
    </lineage>
</organism>
<accession>A0A5A7PDJ9</accession>
<evidence type="ECO:0000256" key="1">
    <source>
        <dbReference type="SAM" id="MobiDB-lite"/>
    </source>
</evidence>
<dbReference type="AlphaFoldDB" id="A0A5A7PDJ9"/>
<feature type="compositionally biased region" description="Polar residues" evidence="1">
    <location>
        <begin position="53"/>
        <end position="65"/>
    </location>
</feature>
<proteinExistence type="predicted"/>
<evidence type="ECO:0000313" key="3">
    <source>
        <dbReference type="Proteomes" id="UP000325081"/>
    </source>
</evidence>